<dbReference type="Pfam" id="PF12770">
    <property type="entry name" value="CHAT"/>
    <property type="match status" value="1"/>
</dbReference>
<dbReference type="Gene3D" id="1.25.40.10">
    <property type="entry name" value="Tetratricopeptide repeat domain"/>
    <property type="match status" value="2"/>
</dbReference>
<dbReference type="AlphaFoldDB" id="A0A7W7H484"/>
<feature type="domain" description="CHAT" evidence="4">
    <location>
        <begin position="567"/>
        <end position="648"/>
    </location>
</feature>
<feature type="region of interest" description="Disordered" evidence="3">
    <location>
        <begin position="654"/>
        <end position="674"/>
    </location>
</feature>
<evidence type="ECO:0000313" key="6">
    <source>
        <dbReference type="Proteomes" id="UP000546162"/>
    </source>
</evidence>
<dbReference type="InterPro" id="IPR019734">
    <property type="entry name" value="TPR_rpt"/>
</dbReference>
<comment type="caution">
    <text evidence="5">The sequence shown here is derived from an EMBL/GenBank/DDBJ whole genome shotgun (WGS) entry which is preliminary data.</text>
</comment>
<dbReference type="InterPro" id="IPR011990">
    <property type="entry name" value="TPR-like_helical_dom_sf"/>
</dbReference>
<organism evidence="5 6">
    <name type="scientific">Actinoplanes octamycinicus</name>
    <dbReference type="NCBI Taxonomy" id="135948"/>
    <lineage>
        <taxon>Bacteria</taxon>
        <taxon>Bacillati</taxon>
        <taxon>Actinomycetota</taxon>
        <taxon>Actinomycetes</taxon>
        <taxon>Micromonosporales</taxon>
        <taxon>Micromonosporaceae</taxon>
        <taxon>Actinoplanes</taxon>
    </lineage>
</organism>
<evidence type="ECO:0000256" key="2">
    <source>
        <dbReference type="ARBA" id="ARBA00022803"/>
    </source>
</evidence>
<evidence type="ECO:0000256" key="3">
    <source>
        <dbReference type="SAM" id="MobiDB-lite"/>
    </source>
</evidence>
<evidence type="ECO:0000313" key="5">
    <source>
        <dbReference type="EMBL" id="MBB4743377.1"/>
    </source>
</evidence>
<keyword evidence="2" id="KW-0802">TPR repeat</keyword>
<evidence type="ECO:0000259" key="4">
    <source>
        <dbReference type="Pfam" id="PF12770"/>
    </source>
</evidence>
<proteinExistence type="predicted"/>
<dbReference type="InterPro" id="IPR024983">
    <property type="entry name" value="CHAT_dom"/>
</dbReference>
<keyword evidence="1" id="KW-0677">Repeat</keyword>
<dbReference type="SUPFAM" id="SSF48452">
    <property type="entry name" value="TPR-like"/>
    <property type="match status" value="2"/>
</dbReference>
<protein>
    <submittedName>
        <fullName evidence="5">Tetratricopeptide (TPR) repeat protein</fullName>
    </submittedName>
</protein>
<dbReference type="PANTHER" id="PTHR45641">
    <property type="entry name" value="TETRATRICOPEPTIDE REPEAT PROTEIN (AFU_ORTHOLOGUE AFUA_6G03870)"/>
    <property type="match status" value="1"/>
</dbReference>
<sequence length="674" mass="71561">MTAPDPERIIRMLQSFGNDDPAVGPMADLAEAMRCRMNDDLTGARRAADRALSRMEGRPLTTPGYAETLRALASIQRQLGRYAETKRLLELCHQALAATDGPEAATTETALRALADAHCLLGEYDEAMTRCRQALAITEPEQGLAHGFGLQLLARIHSALGDVAAADRANRAAAVLLRRHGLAGHVAANLSQAGIYQAKQGNAKRAVRLNRRALRMRIREYGRQHSATAESLVTLAMAYGHAGRTRRALRLTRRAIRVYRAAGADTDAFRLASALIDAGQLGFDLRRRTAAADTEAGLELAVRTAGDHDPLVVRGLVLRGRLRARAGDRAAALTDLLTAADRQNRLFGPVFGATPEPGRLRFLAEARSGVRDWLLEALLDGGAERGPEVRATLRLVIQRTGLTFEAAARERAAVLAGGYPELADDLARLATLDQQLAGALVGAGSVPAATTRDRLRARAAIEERIATTVREARPSAALTGLALADLAAALPSGSCLVQFVRYAHRGLAGIDHAAARYAAFCLPAGDAAGTRVVDLGDARPIEVAIEAYRTVVVPGDDRPDRERWRVTGDEVYRALIAPLPTDATRLVIVPDGLIHRVPPATLPGPDGRPLVATHTISHLTSPRDLLAGPVPPPAEAGAAVILADPDFGPTIRICAAPPSSGSSPRCPAPPAKPA</sequence>
<accession>A0A7W7H484</accession>
<name>A0A7W7H484_9ACTN</name>
<dbReference type="RefSeq" id="WP_185043661.1">
    <property type="nucleotide sequence ID" value="NZ_BAABFG010000005.1"/>
</dbReference>
<dbReference type="SMART" id="SM00028">
    <property type="entry name" value="TPR"/>
    <property type="match status" value="4"/>
</dbReference>
<keyword evidence="6" id="KW-1185">Reference proteome</keyword>
<gene>
    <name evidence="5" type="ORF">BJY16_006836</name>
</gene>
<dbReference type="Proteomes" id="UP000546162">
    <property type="component" value="Unassembled WGS sequence"/>
</dbReference>
<evidence type="ECO:0000256" key="1">
    <source>
        <dbReference type="ARBA" id="ARBA00022737"/>
    </source>
</evidence>
<reference evidence="5 6" key="1">
    <citation type="submission" date="2020-08" db="EMBL/GenBank/DDBJ databases">
        <title>Sequencing the genomes of 1000 actinobacteria strains.</title>
        <authorList>
            <person name="Klenk H.-P."/>
        </authorList>
    </citation>
    <scope>NUCLEOTIDE SEQUENCE [LARGE SCALE GENOMIC DNA]</scope>
    <source>
        <strain evidence="5 6">DSM 45809</strain>
    </source>
</reference>
<dbReference type="EMBL" id="JACHNB010000001">
    <property type="protein sequence ID" value="MBB4743377.1"/>
    <property type="molecule type" value="Genomic_DNA"/>
</dbReference>
<dbReference type="Pfam" id="PF13424">
    <property type="entry name" value="TPR_12"/>
    <property type="match status" value="2"/>
</dbReference>
<dbReference type="PANTHER" id="PTHR45641:SF19">
    <property type="entry name" value="NEPHROCYSTIN-3"/>
    <property type="match status" value="1"/>
</dbReference>